<sequence length="80" mass="8669">MTDSEVAEHLGGSLSGIRRRATLLLLDAYGETVALATPPLMNLVSTSALLPTAAQGFELGEARHQLTEVRWSHPRSNTRK</sequence>
<dbReference type="Proteomes" id="UP000501705">
    <property type="component" value="Chromosome"/>
</dbReference>
<evidence type="ECO:0000313" key="2">
    <source>
        <dbReference type="Proteomes" id="UP000501705"/>
    </source>
</evidence>
<gene>
    <name evidence="1" type="ORF">F5X71_36040</name>
</gene>
<dbReference type="RefSeq" id="WP_167466015.1">
    <property type="nucleotide sequence ID" value="NZ_CP046171.1"/>
</dbReference>
<protein>
    <submittedName>
        <fullName evidence="1">Uncharacterized protein</fullName>
    </submittedName>
</protein>
<proteinExistence type="predicted"/>
<accession>A0A6G9Y1C1</accession>
<name>A0A6G9Y1C1_NOCBR</name>
<dbReference type="AlphaFoldDB" id="A0A6G9Y1C1"/>
<reference evidence="1 2" key="1">
    <citation type="journal article" date="2019" name="ACS Chem. Biol.">
        <title>Identification and Mobilization of a Cryptic Antibiotic Biosynthesis Gene Locus from a Human-Pathogenic Nocardia Isolate.</title>
        <authorList>
            <person name="Herisse M."/>
            <person name="Ishida K."/>
            <person name="Porter J.L."/>
            <person name="Howden B."/>
            <person name="Hertweck C."/>
            <person name="Stinear T.P."/>
            <person name="Pidot S.J."/>
        </authorList>
    </citation>
    <scope>NUCLEOTIDE SEQUENCE [LARGE SCALE GENOMIC DNA]</scope>
    <source>
        <strain evidence="1 2">AUSMDU00024985</strain>
    </source>
</reference>
<evidence type="ECO:0000313" key="1">
    <source>
        <dbReference type="EMBL" id="QIS07009.1"/>
    </source>
</evidence>
<dbReference type="EMBL" id="CP046171">
    <property type="protein sequence ID" value="QIS07009.1"/>
    <property type="molecule type" value="Genomic_DNA"/>
</dbReference>
<organism evidence="1 2">
    <name type="scientific">Nocardia brasiliensis</name>
    <dbReference type="NCBI Taxonomy" id="37326"/>
    <lineage>
        <taxon>Bacteria</taxon>
        <taxon>Bacillati</taxon>
        <taxon>Actinomycetota</taxon>
        <taxon>Actinomycetes</taxon>
        <taxon>Mycobacteriales</taxon>
        <taxon>Nocardiaceae</taxon>
        <taxon>Nocardia</taxon>
    </lineage>
</organism>